<dbReference type="Pfam" id="PF20454">
    <property type="entry name" value="GpA_nuclease"/>
    <property type="match status" value="1"/>
</dbReference>
<feature type="region of interest" description="Disordered" evidence="1">
    <location>
        <begin position="678"/>
        <end position="709"/>
    </location>
</feature>
<dbReference type="EMBL" id="CP036343">
    <property type="protein sequence ID" value="QDT94274.1"/>
    <property type="molecule type" value="Genomic_DNA"/>
</dbReference>
<evidence type="ECO:0000259" key="2">
    <source>
        <dbReference type="Pfam" id="PF20454"/>
    </source>
</evidence>
<feature type="compositionally biased region" description="Basic and acidic residues" evidence="1">
    <location>
        <begin position="562"/>
        <end position="572"/>
    </location>
</feature>
<accession>A0A517VMN4</accession>
<dbReference type="KEGG" id="gax:Pan161_59690"/>
<keyword evidence="4" id="KW-1185">Reference proteome</keyword>
<dbReference type="GO" id="GO:0004519">
    <property type="term" value="F:endonuclease activity"/>
    <property type="evidence" value="ECO:0007669"/>
    <property type="project" value="InterPro"/>
</dbReference>
<dbReference type="AlphaFoldDB" id="A0A517VMN4"/>
<dbReference type="RefSeq" id="WP_145232189.1">
    <property type="nucleotide sequence ID" value="NZ_CP036343.1"/>
</dbReference>
<feature type="region of interest" description="Disordered" evidence="1">
    <location>
        <begin position="551"/>
        <end position="574"/>
    </location>
</feature>
<sequence>MVSQNASYADREADRARKYQSVQRAHSQDVYEQFGDLFDAGPLKPERRERAAGSLAYMCETYGGKAFSLKWSPNHIKVIDRIEQSARHGIDFAFAMPRGSGKTTIARWGVLWAILNGLSPYTVLVGASQKSADRLIKNIKSTLRFNQLLLEDYPEVCVPIRHIKGEARRAPGQKFQGEPTMIEWGKSQIVLAMIPVDYAQANSSIVDVTGIEGELRGRQFERMDGSIARPTLVLLDDPQTRESAKSPPQCKDREDIITADIKMMAGPDDQLGIVIPCTKIKDGDLACRLLDRETHPEFHGETTRMLESFPDDLKLWEEYRAIQVESLVNGGDGREATKFYEKHRKAMDKGAVASWPERFKTKNGEISAIQHAMNQFLTNEEMFYAECQNDPQDGQDESVSSLDPDVLAKRMINLKRSVVPADATMLTSFIDLSKKVLWYMVCAWADDFTGTIIDYGVWPDQKTRYTTLASARITMQMKKPGTGLEAALLNGLEELTLQLLDREWRSEAGGVHRISKGLIDEGWEQKVVHDFCRRSKHASILLPSKGVGIKTRELNDPATRPKPGEKRGDHWRINPSKSSVRTAVYDTDWWKTFVANRFEVDKNDSGALTIYQVKTAAVQHRMLLEQLTAEYGTDVTYESAGKTRTHWSLKVGLFDNHMFDGLVGCAVGASMQGATLKGLIPEAHDKPKKKRNRKSMSERQRERRAARGR</sequence>
<name>A0A517VMN4_9PLAN</name>
<dbReference type="InterPro" id="IPR046454">
    <property type="entry name" value="GpA_endonuclease"/>
</dbReference>
<proteinExistence type="predicted"/>
<dbReference type="Proteomes" id="UP000316855">
    <property type="component" value="Chromosome"/>
</dbReference>
<feature type="domain" description="Terminase large subunit GpA endonuclease" evidence="2">
    <location>
        <begin position="399"/>
        <end position="673"/>
    </location>
</feature>
<feature type="compositionally biased region" description="Basic and acidic residues" evidence="1">
    <location>
        <begin position="695"/>
        <end position="709"/>
    </location>
</feature>
<organism evidence="3 4">
    <name type="scientific">Gimesia algae</name>
    <dbReference type="NCBI Taxonomy" id="2527971"/>
    <lineage>
        <taxon>Bacteria</taxon>
        <taxon>Pseudomonadati</taxon>
        <taxon>Planctomycetota</taxon>
        <taxon>Planctomycetia</taxon>
        <taxon>Planctomycetales</taxon>
        <taxon>Planctomycetaceae</taxon>
        <taxon>Gimesia</taxon>
    </lineage>
</organism>
<evidence type="ECO:0000313" key="4">
    <source>
        <dbReference type="Proteomes" id="UP000316855"/>
    </source>
</evidence>
<evidence type="ECO:0000256" key="1">
    <source>
        <dbReference type="SAM" id="MobiDB-lite"/>
    </source>
</evidence>
<protein>
    <submittedName>
        <fullName evidence="3">Phage terminase large subunit (GpA)</fullName>
    </submittedName>
</protein>
<reference evidence="3 4" key="1">
    <citation type="submission" date="2019-02" db="EMBL/GenBank/DDBJ databases">
        <title>Deep-cultivation of Planctomycetes and their phenomic and genomic characterization uncovers novel biology.</title>
        <authorList>
            <person name="Wiegand S."/>
            <person name="Jogler M."/>
            <person name="Boedeker C."/>
            <person name="Pinto D."/>
            <person name="Vollmers J."/>
            <person name="Rivas-Marin E."/>
            <person name="Kohn T."/>
            <person name="Peeters S.H."/>
            <person name="Heuer A."/>
            <person name="Rast P."/>
            <person name="Oberbeckmann S."/>
            <person name="Bunk B."/>
            <person name="Jeske O."/>
            <person name="Meyerdierks A."/>
            <person name="Storesund J.E."/>
            <person name="Kallscheuer N."/>
            <person name="Luecker S."/>
            <person name="Lage O.M."/>
            <person name="Pohl T."/>
            <person name="Merkel B.J."/>
            <person name="Hornburger P."/>
            <person name="Mueller R.-W."/>
            <person name="Bruemmer F."/>
            <person name="Labrenz M."/>
            <person name="Spormann A.M."/>
            <person name="Op den Camp H."/>
            <person name="Overmann J."/>
            <person name="Amann R."/>
            <person name="Jetten M.S.M."/>
            <person name="Mascher T."/>
            <person name="Medema M.H."/>
            <person name="Devos D.P."/>
            <person name="Kaster A.-K."/>
            <person name="Ovreas L."/>
            <person name="Rohde M."/>
            <person name="Galperin M.Y."/>
            <person name="Jogler C."/>
        </authorList>
    </citation>
    <scope>NUCLEOTIDE SEQUENCE [LARGE SCALE GENOMIC DNA]</scope>
    <source>
        <strain evidence="3 4">Pan161</strain>
    </source>
</reference>
<evidence type="ECO:0000313" key="3">
    <source>
        <dbReference type="EMBL" id="QDT94274.1"/>
    </source>
</evidence>
<dbReference type="Gene3D" id="3.40.50.300">
    <property type="entry name" value="P-loop containing nucleotide triphosphate hydrolases"/>
    <property type="match status" value="1"/>
</dbReference>
<dbReference type="OrthoDB" id="234808at2"/>
<dbReference type="InterPro" id="IPR027417">
    <property type="entry name" value="P-loop_NTPase"/>
</dbReference>
<gene>
    <name evidence="3" type="ORF">Pan161_59690</name>
</gene>